<reference evidence="4" key="1">
    <citation type="submission" date="2024-06" db="EMBL/GenBank/DDBJ databases">
        <title>Draft Genome Sequences of Epichloe bromicola Strains Isolated from Elymus ciliaris.</title>
        <authorList>
            <consortium name="Epichloe bromicola genome sequencing consortium"/>
            <person name="Miura A."/>
            <person name="Imano S."/>
            <person name="Ashida A."/>
            <person name="Sato I."/>
            <person name="Chiba S."/>
            <person name="Tanaka A."/>
            <person name="Camagna M."/>
            <person name="Takemoto D."/>
        </authorList>
    </citation>
    <scope>NUCLEOTIDE SEQUENCE [LARGE SCALE GENOMIC DNA]</scope>
    <source>
        <strain evidence="4">DP</strain>
    </source>
</reference>
<keyword evidence="2" id="KW-0732">Signal</keyword>
<dbReference type="Pfam" id="PF11327">
    <property type="entry name" value="Egh16-like"/>
    <property type="match status" value="1"/>
</dbReference>
<feature type="signal peptide" evidence="2">
    <location>
        <begin position="1"/>
        <end position="21"/>
    </location>
</feature>
<comment type="caution">
    <text evidence="3">The sequence shown here is derived from an EMBL/GenBank/DDBJ whole genome shotgun (WGS) entry which is preliminary data.</text>
</comment>
<accession>A0ABQ0CG26</accession>
<dbReference type="EMBL" id="BAAFGZ010000016">
    <property type="protein sequence ID" value="GAB0132369.1"/>
    <property type="molecule type" value="Genomic_DNA"/>
</dbReference>
<feature type="region of interest" description="Disordered" evidence="1">
    <location>
        <begin position="266"/>
        <end position="381"/>
    </location>
</feature>
<sequence length="381" mass="38643">MGVLSTILAASPLLVLGNCHAVITNAQGIQGSPASVGFQVDPAIARNCISINPCQQDSTIIRDAEIKANIVNTCGRTELKGNIDVGENTENALASQAVTQVKAGSEVTVTLHQVNADGAGPYVCDIDMTSNAGVKFTNLTVLNNVPGANGLSQAKTQAFNLTVQMPNNLDCSGASTGNVCTVRCRNNAVAGPFGGCFAVQQVDNRKTVNSPAQIDTAQSFTNVQEQVVKNQADFQDAVKANEISGSDEAAQNLAAVNALLKESVVTKPAPQQTPTVINEDGNQGGNNRGGNRGGNQGGNRGGNRGGNQGGNRGGNRGGNQGGNRGGNRGGNQGGNRGGNRGGNQGGNRGGNQGENKAGANRSRNGGSTDGGNRNGNGGVKN</sequence>
<dbReference type="PANTHER" id="PTHR34618:SF3">
    <property type="entry name" value="GEGH 16 PROTEIN"/>
    <property type="match status" value="1"/>
</dbReference>
<feature type="compositionally biased region" description="Gly residues" evidence="1">
    <location>
        <begin position="282"/>
        <end position="352"/>
    </location>
</feature>
<evidence type="ECO:0008006" key="5">
    <source>
        <dbReference type="Google" id="ProtNLM"/>
    </source>
</evidence>
<proteinExistence type="predicted"/>
<protein>
    <recommendedName>
        <fullName evidence="5">GEgh 16 protein</fullName>
    </recommendedName>
</protein>
<organism evidence="3 4">
    <name type="scientific">Epichloe bromicola</name>
    <dbReference type="NCBI Taxonomy" id="79588"/>
    <lineage>
        <taxon>Eukaryota</taxon>
        <taxon>Fungi</taxon>
        <taxon>Dikarya</taxon>
        <taxon>Ascomycota</taxon>
        <taxon>Pezizomycotina</taxon>
        <taxon>Sordariomycetes</taxon>
        <taxon>Hypocreomycetidae</taxon>
        <taxon>Hypocreales</taxon>
        <taxon>Clavicipitaceae</taxon>
        <taxon>Epichloe</taxon>
    </lineage>
</organism>
<feature type="compositionally biased region" description="Gly residues" evidence="1">
    <location>
        <begin position="367"/>
        <end position="381"/>
    </location>
</feature>
<feature type="chain" id="PRO_5045825852" description="GEgh 16 protein" evidence="2">
    <location>
        <begin position="22"/>
        <end position="381"/>
    </location>
</feature>
<evidence type="ECO:0000256" key="2">
    <source>
        <dbReference type="SAM" id="SignalP"/>
    </source>
</evidence>
<evidence type="ECO:0000313" key="3">
    <source>
        <dbReference type="EMBL" id="GAB0132369.1"/>
    </source>
</evidence>
<evidence type="ECO:0000313" key="4">
    <source>
        <dbReference type="Proteomes" id="UP001562357"/>
    </source>
</evidence>
<dbReference type="PANTHER" id="PTHR34618">
    <property type="entry name" value="SURFACE PROTEIN MAS1, PUTATIVE-RELATED"/>
    <property type="match status" value="1"/>
</dbReference>
<keyword evidence="4" id="KW-1185">Reference proteome</keyword>
<gene>
    <name evidence="3" type="primary">g809</name>
    <name evidence="3" type="ORF">EsDP_00000809</name>
</gene>
<dbReference type="InterPro" id="IPR021476">
    <property type="entry name" value="Egh16-like"/>
</dbReference>
<evidence type="ECO:0000256" key="1">
    <source>
        <dbReference type="SAM" id="MobiDB-lite"/>
    </source>
</evidence>
<name>A0ABQ0CG26_9HYPO</name>
<dbReference type="Proteomes" id="UP001562357">
    <property type="component" value="Unassembled WGS sequence"/>
</dbReference>